<dbReference type="Proteomes" id="UP000830116">
    <property type="component" value="Chromosome"/>
</dbReference>
<evidence type="ECO:0000313" key="2">
    <source>
        <dbReference type="EMBL" id="UOE99954.1"/>
    </source>
</evidence>
<feature type="signal peptide" evidence="1">
    <location>
        <begin position="1"/>
        <end position="21"/>
    </location>
</feature>
<evidence type="ECO:0000313" key="3">
    <source>
        <dbReference type="Proteomes" id="UP000830116"/>
    </source>
</evidence>
<keyword evidence="1" id="KW-0732">Signal</keyword>
<reference evidence="2" key="1">
    <citation type="submission" date="2022-03" db="EMBL/GenBank/DDBJ databases">
        <title>Genome Identification and Characterization of new species Bdellovibrio reynosense LBG001 sp. nov. from a Mexico soil sample.</title>
        <authorList>
            <person name="Camilli A."/>
            <person name="Ajao Y."/>
            <person name="Guo X."/>
        </authorList>
    </citation>
    <scope>NUCLEOTIDE SEQUENCE</scope>
    <source>
        <strain evidence="2">LBG001</strain>
    </source>
</reference>
<proteinExistence type="predicted"/>
<name>A0ABY4C4X7_9BACT</name>
<dbReference type="EMBL" id="CP093442">
    <property type="protein sequence ID" value="UOE99954.1"/>
    <property type="molecule type" value="Genomic_DNA"/>
</dbReference>
<sequence length="161" mass="18193">MLRWMVIIATLVYLADSLVAAQPMINDDPKVKKVLKGEMFEFVSKTLATGKLAEHLICTIKTRSSRELRKFSSGKEWVETLEIDYSSNGFDSGRRLNIKIPDIAKYGVKKSGNTYSGLAEKVKIELGDYYDHWIEFTHDGQGTITQLLLGNNLYVAPCQTR</sequence>
<dbReference type="RefSeq" id="WP_243535456.1">
    <property type="nucleotide sequence ID" value="NZ_CP093442.1"/>
</dbReference>
<keyword evidence="3" id="KW-1185">Reference proteome</keyword>
<organism evidence="2 3">
    <name type="scientific">Bdellovibrio reynosensis</name>
    <dbReference type="NCBI Taxonomy" id="2835041"/>
    <lineage>
        <taxon>Bacteria</taxon>
        <taxon>Pseudomonadati</taxon>
        <taxon>Bdellovibrionota</taxon>
        <taxon>Bdellovibrionia</taxon>
        <taxon>Bdellovibrionales</taxon>
        <taxon>Pseudobdellovibrionaceae</taxon>
        <taxon>Bdellovibrio</taxon>
    </lineage>
</organism>
<evidence type="ECO:0000256" key="1">
    <source>
        <dbReference type="SAM" id="SignalP"/>
    </source>
</evidence>
<accession>A0ABY4C4X7</accession>
<protein>
    <submittedName>
        <fullName evidence="2">Uncharacterized protein</fullName>
    </submittedName>
</protein>
<feature type="chain" id="PRO_5046760984" evidence="1">
    <location>
        <begin position="22"/>
        <end position="161"/>
    </location>
</feature>
<gene>
    <name evidence="2" type="ORF">MNR06_09610</name>
</gene>